<evidence type="ECO:0000256" key="1">
    <source>
        <dbReference type="ARBA" id="ARBA00005695"/>
    </source>
</evidence>
<accession>A0A1M5ECN6</accession>
<protein>
    <submittedName>
        <fullName evidence="5">Peptide/nickel transport system substrate-binding protein</fullName>
    </submittedName>
</protein>
<dbReference type="CDD" id="cd08517">
    <property type="entry name" value="PBP2_NikA_DppA_OppA_like_13"/>
    <property type="match status" value="1"/>
</dbReference>
<dbReference type="PIRSF" id="PIRSF002741">
    <property type="entry name" value="MppA"/>
    <property type="match status" value="1"/>
</dbReference>
<evidence type="ECO:0000313" key="6">
    <source>
        <dbReference type="Proteomes" id="UP000184327"/>
    </source>
</evidence>
<dbReference type="InterPro" id="IPR039424">
    <property type="entry name" value="SBP_5"/>
</dbReference>
<feature type="domain" description="Solute-binding protein family 5" evidence="4">
    <location>
        <begin position="81"/>
        <end position="445"/>
    </location>
</feature>
<comment type="similarity">
    <text evidence="1">Belongs to the bacterial solute-binding protein 5 family.</text>
</comment>
<dbReference type="PANTHER" id="PTHR30290:SF38">
    <property type="entry name" value="D,D-DIPEPTIDE-BINDING PERIPLASMIC PROTEIN DDPA-RELATED"/>
    <property type="match status" value="1"/>
</dbReference>
<evidence type="ECO:0000313" key="5">
    <source>
        <dbReference type="EMBL" id="SHF76955.1"/>
    </source>
</evidence>
<dbReference type="SUPFAM" id="SSF53850">
    <property type="entry name" value="Periplasmic binding protein-like II"/>
    <property type="match status" value="1"/>
</dbReference>
<gene>
    <name evidence="5" type="ORF">SAMN02745117_02571</name>
</gene>
<dbReference type="Proteomes" id="UP000184327">
    <property type="component" value="Unassembled WGS sequence"/>
</dbReference>
<evidence type="ECO:0000259" key="4">
    <source>
        <dbReference type="Pfam" id="PF00496"/>
    </source>
</evidence>
<feature type="signal peptide" evidence="3">
    <location>
        <begin position="1"/>
        <end position="31"/>
    </location>
</feature>
<dbReference type="RefSeq" id="WP_073357072.1">
    <property type="nucleotide sequence ID" value="NZ_FQUZ01000040.1"/>
</dbReference>
<dbReference type="Gene3D" id="3.10.105.10">
    <property type="entry name" value="Dipeptide-binding Protein, Domain 3"/>
    <property type="match status" value="1"/>
</dbReference>
<dbReference type="OrthoDB" id="9801799at2"/>
<proteinExistence type="inferred from homology"/>
<dbReference type="GO" id="GO:1904680">
    <property type="term" value="F:peptide transmembrane transporter activity"/>
    <property type="evidence" value="ECO:0007669"/>
    <property type="project" value="TreeGrafter"/>
</dbReference>
<name>A0A1M5ECN6_9BURK</name>
<reference evidence="5 6" key="1">
    <citation type="submission" date="2016-11" db="EMBL/GenBank/DDBJ databases">
        <authorList>
            <person name="Jaros S."/>
            <person name="Januszkiewicz K."/>
            <person name="Wedrychowicz H."/>
        </authorList>
    </citation>
    <scope>NUCLEOTIDE SEQUENCE [LARGE SCALE GENOMIC DNA]</scope>
    <source>
        <strain evidence="5 6">DSM 16112</strain>
    </source>
</reference>
<evidence type="ECO:0000256" key="2">
    <source>
        <dbReference type="ARBA" id="ARBA00022729"/>
    </source>
</evidence>
<organism evidence="5 6">
    <name type="scientific">Lampropedia hyalina DSM 16112</name>
    <dbReference type="NCBI Taxonomy" id="1122156"/>
    <lineage>
        <taxon>Bacteria</taxon>
        <taxon>Pseudomonadati</taxon>
        <taxon>Pseudomonadota</taxon>
        <taxon>Betaproteobacteria</taxon>
        <taxon>Burkholderiales</taxon>
        <taxon>Comamonadaceae</taxon>
        <taxon>Lampropedia</taxon>
    </lineage>
</organism>
<dbReference type="PANTHER" id="PTHR30290">
    <property type="entry name" value="PERIPLASMIC BINDING COMPONENT OF ABC TRANSPORTER"/>
    <property type="match status" value="1"/>
</dbReference>
<dbReference type="InterPro" id="IPR030678">
    <property type="entry name" value="Peptide/Ni-bd"/>
</dbReference>
<evidence type="ECO:0000256" key="3">
    <source>
        <dbReference type="SAM" id="SignalP"/>
    </source>
</evidence>
<keyword evidence="2 3" id="KW-0732">Signal</keyword>
<dbReference type="Gene3D" id="3.40.190.10">
    <property type="entry name" value="Periplasmic binding protein-like II"/>
    <property type="match status" value="1"/>
</dbReference>
<dbReference type="Pfam" id="PF00496">
    <property type="entry name" value="SBP_bac_5"/>
    <property type="match status" value="1"/>
</dbReference>
<feature type="chain" id="PRO_5012183461" evidence="3">
    <location>
        <begin position="32"/>
        <end position="535"/>
    </location>
</feature>
<sequence length="535" mass="59288">MSSFLKQAVRRIQRGLCAGAVLLGLSGAVLAQTAASDAGAVRLLLEPEPPTALVLTTTAAGSLTLSPKTNEGLLAFSLKLEPQPQLATQWSISPDGLQYTFTLRQGVKWHDGTPFTSADVAYSILTLKEVHPRGRSTFANVERVATPDAHTAIIHLSKPAPYLLYALAASESPIVARHLFDGKGIHANPQLTAPIGTGPWIFREWVKGSHVIYDRNPDYWGAPKPAVQRLVIRFFPDVAARAAAIETGEVDIASGSTVALTELERLVAKPNLALEEQGWQYTNNITRVEFNLDNPYLQHHKVRQAIAHALDKQAILKVVQYGYGKTANGPISPDLERFHLKDLPDHAFDLKKANQLLDEAGFPRGANRVRFALHADYWPNSSLYRRTAEFIRPALARVGIAVTVRSQDAPAYLQRVYTDRDFDFTVHPMSNLFDPTVGVQRLYWSKNFRKGLPFSNGSGYQNPEVDRLFEAAAIEPDEHKRKELFNEVQRIIVHDLPDITLFVPYNFTLYNKKVGNHTITADGTNGNLADITKLP</sequence>
<dbReference type="GO" id="GO:0043190">
    <property type="term" value="C:ATP-binding cassette (ABC) transporter complex"/>
    <property type="evidence" value="ECO:0007669"/>
    <property type="project" value="InterPro"/>
</dbReference>
<dbReference type="EMBL" id="FQUZ01000040">
    <property type="protein sequence ID" value="SHF76955.1"/>
    <property type="molecule type" value="Genomic_DNA"/>
</dbReference>
<keyword evidence="6" id="KW-1185">Reference proteome</keyword>
<dbReference type="InterPro" id="IPR000914">
    <property type="entry name" value="SBP_5_dom"/>
</dbReference>
<dbReference type="AlphaFoldDB" id="A0A1M5ECN6"/>
<dbReference type="GO" id="GO:0030288">
    <property type="term" value="C:outer membrane-bounded periplasmic space"/>
    <property type="evidence" value="ECO:0007669"/>
    <property type="project" value="UniProtKB-ARBA"/>
</dbReference>
<dbReference type="GO" id="GO:0015833">
    <property type="term" value="P:peptide transport"/>
    <property type="evidence" value="ECO:0007669"/>
    <property type="project" value="TreeGrafter"/>
</dbReference>
<dbReference type="STRING" id="1122156.SAMN02745117_02571"/>